<dbReference type="AlphaFoldDB" id="A0ABD7Q1R8"/>
<proteinExistence type="predicted"/>
<dbReference type="PANTHER" id="PTHR30273:SF2">
    <property type="entry name" value="PROTEIN FECR"/>
    <property type="match status" value="1"/>
</dbReference>
<dbReference type="Gene3D" id="2.60.120.1440">
    <property type="match status" value="1"/>
</dbReference>
<sequence length="328" mass="36825">MRLRSMSSSAIDPQQRHALAQASEWYVRLQDKYDLTAKAEWQFWHDASPTHGWAWSQVSRVCEQMGQLPVHAGFHALNQSQDLKDRTRRQLLKMTLLTLGVGLAGWQGVRSQTGQALVAEYRTSAGQLSRFTLDDGSQLVLNTDSAVDVDFDAQRRLVTLHRGEISIRTAKDETIPARPFYVKTSDGSLRALGTYFQVRHTDGYTQLSVQEHAVEIVTQKTGMQAIVEAGEQRRFDAKTISAVEELPLAAASWEQALLSVSHWPLSQLIDELARYQSGYLSCASDAANLRVSGTFPLDNISHAITLIARVLPIKVRYVSRYWARVSLR</sequence>
<accession>A0ABD7Q1R8</accession>
<dbReference type="InterPro" id="IPR012373">
    <property type="entry name" value="Ferrdict_sens_TM"/>
</dbReference>
<dbReference type="Pfam" id="PF16220">
    <property type="entry name" value="DUF4880"/>
    <property type="match status" value="1"/>
</dbReference>
<dbReference type="InterPro" id="IPR032623">
    <property type="entry name" value="FecR_N"/>
</dbReference>
<reference evidence="3 4" key="1">
    <citation type="submission" date="2019-02" db="EMBL/GenBank/DDBJ databases">
        <title>Comparative genomic analysis of the Hafnia genus genomes.</title>
        <authorList>
            <person name="Zhiqiu Y."/>
            <person name="Chao Y."/>
            <person name="Yuhui D."/>
            <person name="Di H."/>
            <person name="Bin L."/>
        </authorList>
    </citation>
    <scope>NUCLEOTIDE SEQUENCE [LARGE SCALE GENOMIC DNA]</scope>
    <source>
        <strain evidence="3 4">PCM_1210</strain>
    </source>
</reference>
<evidence type="ECO:0000313" key="3">
    <source>
        <dbReference type="EMBL" id="TBL66280.1"/>
    </source>
</evidence>
<dbReference type="Pfam" id="PF04773">
    <property type="entry name" value="FecR"/>
    <property type="match status" value="1"/>
</dbReference>
<dbReference type="EMBL" id="SITJ01000076">
    <property type="protein sequence ID" value="TBL66280.1"/>
    <property type="molecule type" value="Genomic_DNA"/>
</dbReference>
<gene>
    <name evidence="3" type="ORF">EYY96_14890</name>
</gene>
<comment type="caution">
    <text evidence="3">The sequence shown here is derived from an EMBL/GenBank/DDBJ whole genome shotgun (WGS) entry which is preliminary data.</text>
</comment>
<name>A0ABD7Q1R8_HAFAL</name>
<evidence type="ECO:0000259" key="1">
    <source>
        <dbReference type="Pfam" id="PF04773"/>
    </source>
</evidence>
<dbReference type="PANTHER" id="PTHR30273">
    <property type="entry name" value="PERIPLASMIC SIGNAL SENSOR AND SIGMA FACTOR ACTIVATOR FECR-RELATED"/>
    <property type="match status" value="1"/>
</dbReference>
<dbReference type="PIRSF" id="PIRSF018266">
    <property type="entry name" value="FecR"/>
    <property type="match status" value="1"/>
</dbReference>
<feature type="domain" description="FecR protein" evidence="1">
    <location>
        <begin position="120"/>
        <end position="215"/>
    </location>
</feature>
<organism evidence="3 4">
    <name type="scientific">Hafnia alvei</name>
    <dbReference type="NCBI Taxonomy" id="569"/>
    <lineage>
        <taxon>Bacteria</taxon>
        <taxon>Pseudomonadati</taxon>
        <taxon>Pseudomonadota</taxon>
        <taxon>Gammaproteobacteria</taxon>
        <taxon>Enterobacterales</taxon>
        <taxon>Hafniaceae</taxon>
        <taxon>Hafnia</taxon>
    </lineage>
</organism>
<dbReference type="Proteomes" id="UP000291600">
    <property type="component" value="Unassembled WGS sequence"/>
</dbReference>
<evidence type="ECO:0000259" key="2">
    <source>
        <dbReference type="Pfam" id="PF16220"/>
    </source>
</evidence>
<evidence type="ECO:0000313" key="4">
    <source>
        <dbReference type="Proteomes" id="UP000291600"/>
    </source>
</evidence>
<dbReference type="InterPro" id="IPR006860">
    <property type="entry name" value="FecR"/>
</dbReference>
<protein>
    <submittedName>
        <fullName evidence="3">DUF4880 domain-containing protein</fullName>
    </submittedName>
</protein>
<feature type="domain" description="FecR N-terminal" evidence="2">
    <location>
        <begin position="21"/>
        <end position="60"/>
    </location>
</feature>